<accession>A0ABD3RF01</accession>
<feature type="coiled-coil region" evidence="1">
    <location>
        <begin position="215"/>
        <end position="242"/>
    </location>
</feature>
<feature type="compositionally biased region" description="Basic and acidic residues" evidence="2">
    <location>
        <begin position="585"/>
        <end position="594"/>
    </location>
</feature>
<proteinExistence type="predicted"/>
<feature type="region of interest" description="Disordered" evidence="2">
    <location>
        <begin position="686"/>
        <end position="746"/>
    </location>
</feature>
<dbReference type="EMBL" id="JALLPB020000336">
    <property type="protein sequence ID" value="KAL3810346.1"/>
    <property type="molecule type" value="Genomic_DNA"/>
</dbReference>
<feature type="compositionally biased region" description="Polar residues" evidence="2">
    <location>
        <begin position="736"/>
        <end position="746"/>
    </location>
</feature>
<keyword evidence="1" id="KW-0175">Coiled coil</keyword>
<dbReference type="AlphaFoldDB" id="A0ABD3RF01"/>
<keyword evidence="4" id="KW-1185">Reference proteome</keyword>
<dbReference type="Proteomes" id="UP001530377">
    <property type="component" value="Unassembled WGS sequence"/>
</dbReference>
<comment type="caution">
    <text evidence="3">The sequence shown here is derived from an EMBL/GenBank/DDBJ whole genome shotgun (WGS) entry which is preliminary data.</text>
</comment>
<reference evidence="3 4" key="1">
    <citation type="submission" date="2024-10" db="EMBL/GenBank/DDBJ databases">
        <title>Updated reference genomes for cyclostephanoid diatoms.</title>
        <authorList>
            <person name="Roberts W.R."/>
            <person name="Alverson A.J."/>
        </authorList>
    </citation>
    <scope>NUCLEOTIDE SEQUENCE [LARGE SCALE GENOMIC DNA]</scope>
    <source>
        <strain evidence="3 4">AJA228-03</strain>
    </source>
</reference>
<gene>
    <name evidence="3" type="ORF">ACHAXA_003075</name>
</gene>
<protein>
    <submittedName>
        <fullName evidence="3">Uncharacterized protein</fullName>
    </submittedName>
</protein>
<feature type="compositionally biased region" description="Polar residues" evidence="2">
    <location>
        <begin position="690"/>
        <end position="707"/>
    </location>
</feature>
<feature type="compositionally biased region" description="Low complexity" evidence="2">
    <location>
        <begin position="609"/>
        <end position="619"/>
    </location>
</feature>
<name>A0ABD3RF01_9STRA</name>
<evidence type="ECO:0000256" key="1">
    <source>
        <dbReference type="SAM" id="Coils"/>
    </source>
</evidence>
<organism evidence="3 4">
    <name type="scientific">Cyclostephanos tholiformis</name>
    <dbReference type="NCBI Taxonomy" id="382380"/>
    <lineage>
        <taxon>Eukaryota</taxon>
        <taxon>Sar</taxon>
        <taxon>Stramenopiles</taxon>
        <taxon>Ochrophyta</taxon>
        <taxon>Bacillariophyta</taxon>
        <taxon>Coscinodiscophyceae</taxon>
        <taxon>Thalassiosirophycidae</taxon>
        <taxon>Stephanodiscales</taxon>
        <taxon>Stephanodiscaceae</taxon>
        <taxon>Cyclostephanos</taxon>
    </lineage>
</organism>
<feature type="coiled-coil region" evidence="1">
    <location>
        <begin position="271"/>
        <end position="411"/>
    </location>
</feature>
<evidence type="ECO:0000256" key="2">
    <source>
        <dbReference type="SAM" id="MobiDB-lite"/>
    </source>
</evidence>
<feature type="region of interest" description="Disordered" evidence="2">
    <location>
        <begin position="525"/>
        <end position="661"/>
    </location>
</feature>
<sequence>MPSSPAPMAKEVDYYLNPTELFRWINYRRWDGAKSRAISHPEECSTWIVSRHNTDGRILWRHLPLHLICMQKEAACSVSDECDITAVLASRQMEHLMDVLLDAYPEGASSPDDQGMLPLHLLLNKAEGEPNERCINLLLASFPNAVDIRDKFGRTPNDILRESSDSGGMQTSDRCRAAFRALKRARHVTDKITATIRSESASIVSQIKHESSNERSASQQIIVRLEEELSRCQQEIDARDNRERDVRQDIQSTKEELFNMESRLKDVVKDLEVTRKERDELLSVNETLRSQSGGYNEIIERVREEADEKRQRDLETIANLKSEVSTSKAVMEALESQLRSRFTNEDYLSTTVSDLEEQLEELKVRHEHAVKKHQHEMDALAADNKKLKWNADELTKKNAHLHDKLKELNKQMSSIISSYSALNSEHDRLLELSQTYESSLLDSIRSERSKMVDHFNKERATLEKSFLEQERILEESLQCQDKLIANVRSERTRGRSTVEKLRSEFQQLRAAAAERERMIHLEDLAASRKSKRNSENSENKALLAPSTSSSMSESRDPHPSRSHHRSSRPSAVHSTNASVSTSEGHLVRLLDERAAAQSKPSRVVIPGHSMSISSTANSSAQPMPRNKVTPPRNDPGGQYPLQSPARREGERGRGGAVIEGGISKSASNATYASRPGGCYSLEQYSHDASDTSSLYSKSSRTTYTDGSDPSYHHPQQQQQHSWRQNDYRRNLPHVNELNSYDESAQE</sequence>
<evidence type="ECO:0000313" key="4">
    <source>
        <dbReference type="Proteomes" id="UP001530377"/>
    </source>
</evidence>
<evidence type="ECO:0000313" key="3">
    <source>
        <dbReference type="EMBL" id="KAL3810346.1"/>
    </source>
</evidence>
<feature type="compositionally biased region" description="Basic and acidic residues" evidence="2">
    <location>
        <begin position="525"/>
        <end position="538"/>
    </location>
</feature>